<dbReference type="GO" id="GO:0005634">
    <property type="term" value="C:nucleus"/>
    <property type="evidence" value="ECO:0007669"/>
    <property type="project" value="UniProtKB-SubCell"/>
</dbReference>
<evidence type="ECO:0000313" key="6">
    <source>
        <dbReference type="EMBL" id="KAI3913195.1"/>
    </source>
</evidence>
<dbReference type="Proteomes" id="UP001202328">
    <property type="component" value="Unassembled WGS sequence"/>
</dbReference>
<keyword evidence="7" id="KW-1185">Reference proteome</keyword>
<sequence>MVGGGGKGSRSDPDCLGELIHISFAHPSSMPCQHVLMCASTGSTADAKLNALLYCPVDDRGNLKFTLQNVMKQIDVDNLERIVLPKKESGTYQPELAARDGISVTVENIRTSFVLNIRYSHPLPV</sequence>
<reference evidence="6" key="1">
    <citation type="submission" date="2022-04" db="EMBL/GenBank/DDBJ databases">
        <title>A functionally conserved STORR gene fusion in Papaver species that diverged 16.8 million years ago.</title>
        <authorList>
            <person name="Catania T."/>
        </authorList>
    </citation>
    <scope>NUCLEOTIDE SEQUENCE</scope>
    <source>
        <strain evidence="6">S-188037</strain>
    </source>
</reference>
<dbReference type="GO" id="GO:0003677">
    <property type="term" value="F:DNA binding"/>
    <property type="evidence" value="ECO:0007669"/>
    <property type="project" value="UniProtKB-KW"/>
</dbReference>
<keyword evidence="2" id="KW-0805">Transcription regulation</keyword>
<organism evidence="6 7">
    <name type="scientific">Papaver atlanticum</name>
    <dbReference type="NCBI Taxonomy" id="357466"/>
    <lineage>
        <taxon>Eukaryota</taxon>
        <taxon>Viridiplantae</taxon>
        <taxon>Streptophyta</taxon>
        <taxon>Embryophyta</taxon>
        <taxon>Tracheophyta</taxon>
        <taxon>Spermatophyta</taxon>
        <taxon>Magnoliopsida</taxon>
        <taxon>Ranunculales</taxon>
        <taxon>Papaveraceae</taxon>
        <taxon>Papaveroideae</taxon>
        <taxon>Papaver</taxon>
    </lineage>
</organism>
<evidence type="ECO:0000256" key="3">
    <source>
        <dbReference type="ARBA" id="ARBA00023125"/>
    </source>
</evidence>
<comment type="caution">
    <text evidence="6">The sequence shown here is derived from an EMBL/GenBank/DDBJ whole genome shotgun (WGS) entry which is preliminary data.</text>
</comment>
<protein>
    <submittedName>
        <fullName evidence="6">Uncharacterized protein</fullName>
    </submittedName>
</protein>
<keyword evidence="3" id="KW-0238">DNA-binding</keyword>
<dbReference type="EMBL" id="JAJJMB010009541">
    <property type="protein sequence ID" value="KAI3913195.1"/>
    <property type="molecule type" value="Genomic_DNA"/>
</dbReference>
<comment type="subcellular location">
    <subcellularLocation>
        <location evidence="1">Nucleus</location>
    </subcellularLocation>
</comment>
<evidence type="ECO:0000313" key="7">
    <source>
        <dbReference type="Proteomes" id="UP001202328"/>
    </source>
</evidence>
<gene>
    <name evidence="6" type="ORF">MKW98_007211</name>
</gene>
<keyword evidence="5" id="KW-0539">Nucleus</keyword>
<name>A0AAD4XHI6_9MAGN</name>
<dbReference type="AlphaFoldDB" id="A0AAD4XHI6"/>
<dbReference type="InterPro" id="IPR015300">
    <property type="entry name" value="DNA-bd_pseudobarrel_sf"/>
</dbReference>
<accession>A0AAD4XHI6</accession>
<dbReference type="Gene3D" id="2.40.330.10">
    <property type="entry name" value="DNA-binding pseudobarrel domain"/>
    <property type="match status" value="1"/>
</dbReference>
<evidence type="ECO:0000256" key="1">
    <source>
        <dbReference type="ARBA" id="ARBA00004123"/>
    </source>
</evidence>
<keyword evidence="4" id="KW-0804">Transcription</keyword>
<proteinExistence type="predicted"/>
<evidence type="ECO:0000256" key="5">
    <source>
        <dbReference type="ARBA" id="ARBA00023242"/>
    </source>
</evidence>
<evidence type="ECO:0000256" key="4">
    <source>
        <dbReference type="ARBA" id="ARBA00023163"/>
    </source>
</evidence>
<evidence type="ECO:0000256" key="2">
    <source>
        <dbReference type="ARBA" id="ARBA00023015"/>
    </source>
</evidence>